<name>K0RI43_THAOC</name>
<dbReference type="Proteomes" id="UP000266841">
    <property type="component" value="Unassembled WGS sequence"/>
</dbReference>
<protein>
    <submittedName>
        <fullName evidence="2">Uncharacterized protein</fullName>
    </submittedName>
</protein>
<feature type="region of interest" description="Disordered" evidence="1">
    <location>
        <begin position="1"/>
        <end position="22"/>
    </location>
</feature>
<gene>
    <name evidence="2" type="ORF">THAOC_27191</name>
</gene>
<sequence length="151" mass="16114">MSSEPLPTPTAPRQGDEVDVFGRPLVSSSGYEGISSGGNSITSGYLASLKFLEEEVIEHGEYTRLALLKRMQGTTRRAEDEVIDPKAAKELDDTVRNISLSDALDGIDVISAEPAVPGAAEANSTTFELPHLLDGDMQRTSVNIAASIDHD</sequence>
<evidence type="ECO:0000313" key="2">
    <source>
        <dbReference type="EMBL" id="EJK53388.1"/>
    </source>
</evidence>
<proteinExistence type="predicted"/>
<evidence type="ECO:0000256" key="1">
    <source>
        <dbReference type="SAM" id="MobiDB-lite"/>
    </source>
</evidence>
<organism evidence="2 3">
    <name type="scientific">Thalassiosira oceanica</name>
    <name type="common">Marine diatom</name>
    <dbReference type="NCBI Taxonomy" id="159749"/>
    <lineage>
        <taxon>Eukaryota</taxon>
        <taxon>Sar</taxon>
        <taxon>Stramenopiles</taxon>
        <taxon>Ochrophyta</taxon>
        <taxon>Bacillariophyta</taxon>
        <taxon>Coscinodiscophyceae</taxon>
        <taxon>Thalassiosirophycidae</taxon>
        <taxon>Thalassiosirales</taxon>
        <taxon>Thalassiosiraceae</taxon>
        <taxon>Thalassiosira</taxon>
    </lineage>
</organism>
<dbReference type="EMBL" id="AGNL01037874">
    <property type="protein sequence ID" value="EJK53388.1"/>
    <property type="molecule type" value="Genomic_DNA"/>
</dbReference>
<comment type="caution">
    <text evidence="2">The sequence shown here is derived from an EMBL/GenBank/DDBJ whole genome shotgun (WGS) entry which is preliminary data.</text>
</comment>
<reference evidence="2 3" key="1">
    <citation type="journal article" date="2012" name="Genome Biol.">
        <title>Genome and low-iron response of an oceanic diatom adapted to chronic iron limitation.</title>
        <authorList>
            <person name="Lommer M."/>
            <person name="Specht M."/>
            <person name="Roy A.S."/>
            <person name="Kraemer L."/>
            <person name="Andreson R."/>
            <person name="Gutowska M.A."/>
            <person name="Wolf J."/>
            <person name="Bergner S.V."/>
            <person name="Schilhabel M.B."/>
            <person name="Klostermeier U.C."/>
            <person name="Beiko R.G."/>
            <person name="Rosenstiel P."/>
            <person name="Hippler M."/>
            <person name="Laroche J."/>
        </authorList>
    </citation>
    <scope>NUCLEOTIDE SEQUENCE [LARGE SCALE GENOMIC DNA]</scope>
    <source>
        <strain evidence="2 3">CCMP1005</strain>
    </source>
</reference>
<feature type="non-terminal residue" evidence="2">
    <location>
        <position position="151"/>
    </location>
</feature>
<accession>K0RI43</accession>
<dbReference type="AlphaFoldDB" id="K0RI43"/>
<feature type="compositionally biased region" description="Pro residues" evidence="1">
    <location>
        <begin position="1"/>
        <end position="10"/>
    </location>
</feature>
<evidence type="ECO:0000313" key="3">
    <source>
        <dbReference type="Proteomes" id="UP000266841"/>
    </source>
</evidence>
<keyword evidence="3" id="KW-1185">Reference proteome</keyword>